<dbReference type="RefSeq" id="WP_217007754.1">
    <property type="nucleotide sequence ID" value="NZ_CP077317.1"/>
</dbReference>
<dbReference type="GeneID" id="93673786"/>
<sequence length="52" mass="6190">MKMVIFGRMPFIIKLVIFTLVLLMLLDMVQFSDVLLNTWKNIREYLNDTVLV</sequence>
<evidence type="ECO:0000313" key="1">
    <source>
        <dbReference type="EMBL" id="SUC32084.1"/>
    </source>
</evidence>
<dbReference type="EMBL" id="UGTZ01000001">
    <property type="protein sequence ID" value="SUC32084.1"/>
    <property type="molecule type" value="Genomic_DNA"/>
</dbReference>
<accession>A0A379FTD9</accession>
<name>A0A379FTD9_PRORE</name>
<gene>
    <name evidence="1" type="ORF">NCTC11801_03058</name>
</gene>
<dbReference type="Proteomes" id="UP000254208">
    <property type="component" value="Unassembled WGS sequence"/>
</dbReference>
<organism evidence="1 2">
    <name type="scientific">Providencia rettgeri</name>
    <dbReference type="NCBI Taxonomy" id="587"/>
    <lineage>
        <taxon>Bacteria</taxon>
        <taxon>Pseudomonadati</taxon>
        <taxon>Pseudomonadota</taxon>
        <taxon>Gammaproteobacteria</taxon>
        <taxon>Enterobacterales</taxon>
        <taxon>Morganellaceae</taxon>
        <taxon>Providencia</taxon>
    </lineage>
</organism>
<dbReference type="AlphaFoldDB" id="A0A379FTD9"/>
<protein>
    <submittedName>
        <fullName evidence="1">Uncharacterized protein</fullName>
    </submittedName>
</protein>
<evidence type="ECO:0000313" key="2">
    <source>
        <dbReference type="Proteomes" id="UP000254208"/>
    </source>
</evidence>
<proteinExistence type="predicted"/>
<reference evidence="1 2" key="1">
    <citation type="submission" date="2018-06" db="EMBL/GenBank/DDBJ databases">
        <authorList>
            <consortium name="Pathogen Informatics"/>
            <person name="Doyle S."/>
        </authorList>
    </citation>
    <scope>NUCLEOTIDE SEQUENCE [LARGE SCALE GENOMIC DNA]</scope>
    <source>
        <strain evidence="1 2">NCTC11801</strain>
    </source>
</reference>